<dbReference type="PIRSF" id="PIRSF006648">
    <property type="entry name" value="DrrB"/>
    <property type="match status" value="1"/>
</dbReference>
<name>A0A849A196_9ACTN</name>
<evidence type="ECO:0000256" key="5">
    <source>
        <dbReference type="ARBA" id="ARBA00023251"/>
    </source>
</evidence>
<dbReference type="InterPro" id="IPR000412">
    <property type="entry name" value="ABC_2_transport"/>
</dbReference>
<feature type="transmembrane region" description="Helical" evidence="6">
    <location>
        <begin position="190"/>
        <end position="210"/>
    </location>
</feature>
<dbReference type="GO" id="GO:0043190">
    <property type="term" value="C:ATP-binding cassette (ABC) transporter complex"/>
    <property type="evidence" value="ECO:0007669"/>
    <property type="project" value="InterPro"/>
</dbReference>
<keyword evidence="3 6" id="KW-1133">Transmembrane helix</keyword>
<comment type="subcellular location">
    <subcellularLocation>
        <location evidence="6">Cell membrane</location>
        <topology evidence="6">Multi-pass membrane protein</topology>
    </subcellularLocation>
    <subcellularLocation>
        <location evidence="1">Membrane</location>
        <topology evidence="1">Multi-pass membrane protein</topology>
    </subcellularLocation>
</comment>
<dbReference type="EMBL" id="JABEND010000001">
    <property type="protein sequence ID" value="NNG34409.1"/>
    <property type="molecule type" value="Genomic_DNA"/>
</dbReference>
<dbReference type="RefSeq" id="WP_171198050.1">
    <property type="nucleotide sequence ID" value="NZ_JABEND010000001.1"/>
</dbReference>
<feature type="domain" description="ABC transmembrane type-2" evidence="7">
    <location>
        <begin position="41"/>
        <end position="277"/>
    </location>
</feature>
<feature type="transmembrane region" description="Helical" evidence="6">
    <location>
        <begin position="75"/>
        <end position="99"/>
    </location>
</feature>
<feature type="transmembrane region" description="Helical" evidence="6">
    <location>
        <begin position="120"/>
        <end position="145"/>
    </location>
</feature>
<evidence type="ECO:0000259" key="7">
    <source>
        <dbReference type="PROSITE" id="PS51012"/>
    </source>
</evidence>
<feature type="transmembrane region" description="Helical" evidence="6">
    <location>
        <begin position="255"/>
        <end position="274"/>
    </location>
</feature>
<evidence type="ECO:0000256" key="6">
    <source>
        <dbReference type="RuleBase" id="RU361157"/>
    </source>
</evidence>
<dbReference type="InterPro" id="IPR051784">
    <property type="entry name" value="Nod_factor_ABC_transporter"/>
</dbReference>
<feature type="transmembrane region" description="Helical" evidence="6">
    <location>
        <begin position="43"/>
        <end position="63"/>
    </location>
</feature>
<dbReference type="GO" id="GO:0046677">
    <property type="term" value="P:response to antibiotic"/>
    <property type="evidence" value="ECO:0007669"/>
    <property type="project" value="UniProtKB-KW"/>
</dbReference>
<dbReference type="Pfam" id="PF01061">
    <property type="entry name" value="ABC2_membrane"/>
    <property type="match status" value="1"/>
</dbReference>
<reference evidence="8 9" key="1">
    <citation type="submission" date="2020-05" db="EMBL/GenBank/DDBJ databases">
        <title>Nakamurella sp. DB0629 isolated from air conditioner.</title>
        <authorList>
            <person name="Kim D.H."/>
            <person name="Kim D.-U."/>
        </authorList>
    </citation>
    <scope>NUCLEOTIDE SEQUENCE [LARGE SCALE GENOMIC DNA]</scope>
    <source>
        <strain evidence="8 9">DB0629</strain>
    </source>
</reference>
<keyword evidence="5" id="KW-0046">Antibiotic resistance</keyword>
<keyword evidence="4 6" id="KW-0472">Membrane</keyword>
<keyword evidence="9" id="KW-1185">Reference proteome</keyword>
<keyword evidence="2 6" id="KW-0812">Transmembrane</keyword>
<evidence type="ECO:0000313" key="9">
    <source>
        <dbReference type="Proteomes" id="UP000562984"/>
    </source>
</evidence>
<dbReference type="PANTHER" id="PTHR43229">
    <property type="entry name" value="NODULATION PROTEIN J"/>
    <property type="match status" value="1"/>
</dbReference>
<accession>A0A849A196</accession>
<dbReference type="PROSITE" id="PS51012">
    <property type="entry name" value="ABC_TM2"/>
    <property type="match status" value="1"/>
</dbReference>
<evidence type="ECO:0000256" key="2">
    <source>
        <dbReference type="ARBA" id="ARBA00022692"/>
    </source>
</evidence>
<protein>
    <recommendedName>
        <fullName evidence="6">Transport permease protein</fullName>
    </recommendedName>
</protein>
<proteinExistence type="inferred from homology"/>
<organism evidence="8 9">
    <name type="scientific">Nakamurella aerolata</name>
    <dbReference type="NCBI Taxonomy" id="1656892"/>
    <lineage>
        <taxon>Bacteria</taxon>
        <taxon>Bacillati</taxon>
        <taxon>Actinomycetota</taxon>
        <taxon>Actinomycetes</taxon>
        <taxon>Nakamurellales</taxon>
        <taxon>Nakamurellaceae</taxon>
        <taxon>Nakamurella</taxon>
    </lineage>
</organism>
<dbReference type="PANTHER" id="PTHR43229:SF2">
    <property type="entry name" value="NODULATION PROTEIN J"/>
    <property type="match status" value="1"/>
</dbReference>
<evidence type="ECO:0000256" key="1">
    <source>
        <dbReference type="ARBA" id="ARBA00004141"/>
    </source>
</evidence>
<feature type="transmembrane region" description="Helical" evidence="6">
    <location>
        <begin position="157"/>
        <end position="178"/>
    </location>
</feature>
<dbReference type="GO" id="GO:0140359">
    <property type="term" value="F:ABC-type transporter activity"/>
    <property type="evidence" value="ECO:0007669"/>
    <property type="project" value="InterPro"/>
</dbReference>
<comment type="similarity">
    <text evidence="6">Belongs to the ABC-2 integral membrane protein family.</text>
</comment>
<sequence>MSSTSQTNTSVRAGSGRRISLAAMCRARAVAEIKAFLRQKESVVFTLAFPVIMLVLFGTIFGSNKADGGINFATYFVPGMIGAGILASSFQTLAIQIPIERDDGLLKRLRGTPMPKAAYFIGKVAMVLFVMLLEIILLTVVGMIMFGLKLPVDANHWLVLIALVLLGTTTLTLLGIAFSSLPRTGSSAPALVTPIALVLQFISGVFFPFYQLPTWLQEVAAIFPLKWLTQGLRYAFLPDAAKGNEPAGAWELGKVFGMLGLWAVIGMVLCLLTFRWRSSNDG</sequence>
<keyword evidence="6" id="KW-0813">Transport</keyword>
<dbReference type="InterPro" id="IPR047817">
    <property type="entry name" value="ABC2_TM_bact-type"/>
</dbReference>
<evidence type="ECO:0000256" key="3">
    <source>
        <dbReference type="ARBA" id="ARBA00022989"/>
    </source>
</evidence>
<dbReference type="Proteomes" id="UP000562984">
    <property type="component" value="Unassembled WGS sequence"/>
</dbReference>
<evidence type="ECO:0000313" key="8">
    <source>
        <dbReference type="EMBL" id="NNG34409.1"/>
    </source>
</evidence>
<evidence type="ECO:0000256" key="4">
    <source>
        <dbReference type="ARBA" id="ARBA00023136"/>
    </source>
</evidence>
<keyword evidence="6" id="KW-1003">Cell membrane</keyword>
<comment type="caution">
    <text evidence="8">The sequence shown here is derived from an EMBL/GenBank/DDBJ whole genome shotgun (WGS) entry which is preliminary data.</text>
</comment>
<dbReference type="AlphaFoldDB" id="A0A849A196"/>
<gene>
    <name evidence="8" type="ORF">HKD39_01465</name>
</gene>
<dbReference type="InterPro" id="IPR013525">
    <property type="entry name" value="ABC2_TM"/>
</dbReference>